<protein>
    <recommendedName>
        <fullName evidence="4">Lipoprotein</fullName>
    </recommendedName>
</protein>
<evidence type="ECO:0000256" key="1">
    <source>
        <dbReference type="SAM" id="SignalP"/>
    </source>
</evidence>
<proteinExistence type="predicted"/>
<evidence type="ECO:0000313" key="2">
    <source>
        <dbReference type="EMBL" id="MCV2370411.1"/>
    </source>
</evidence>
<comment type="caution">
    <text evidence="2">The sequence shown here is derived from an EMBL/GenBank/DDBJ whole genome shotgun (WGS) entry which is preliminary data.</text>
</comment>
<dbReference type="PROSITE" id="PS51257">
    <property type="entry name" value="PROKAR_LIPOPROTEIN"/>
    <property type="match status" value="1"/>
</dbReference>
<feature type="signal peptide" evidence="1">
    <location>
        <begin position="1"/>
        <end position="27"/>
    </location>
</feature>
<keyword evidence="3" id="KW-1185">Reference proteome</keyword>
<reference evidence="2 3" key="1">
    <citation type="submission" date="2021-11" db="EMBL/GenBank/DDBJ databases">
        <authorList>
            <person name="Liang Q."/>
            <person name="Mou H."/>
            <person name="Liu Z."/>
        </authorList>
    </citation>
    <scope>NUCLEOTIDE SEQUENCE [LARGE SCALE GENOMIC DNA]</scope>
    <source>
        <strain evidence="2 3">CHU3</strain>
    </source>
</reference>
<keyword evidence="1" id="KW-0732">Signal</keyword>
<sequence length="663" mass="71494">MTAKIFGNFRRRALTMALLAQVLLLSACGGGGGDSSPAEPTPIPTPTLPVPPLSAECQPGSVAKLVQEAAPLQGRNTEIALLACSGKELKALSWKQTAGTTLNLLSARSQAITLDPVVGQSYRFDLGYQDGQGGSHLQSVQLEAKAALGDDAAIFVRGEPSVLAGGKTSLRVTSAKLSEADWSLATVQWSQLEGPSADLGETNTRRVVFTAPPTAADAMLRLQASITLANGSKLNAQFNLLVQGPLPGAPADPLFSAKAPSSRVYPYLAQGPYATALDECVYNPRLTNSNLCTLGKLPLLGQATAGQVPTVEQVMQRVLVSNDWMGELFERFLREEDKFGDYRRMLASVTAIVIGGRVRPAFYWSATGAIYLDASSLWLTPEQRDTVSESPDPRSNNGALLGFASPWRYVKDNQHAYNSLAREPRLSRPLGEVTFALGSLLYHELTHAADFMPPRLHAGLPTDKRVYQAGPARGLSQSLHEQFPFYSSELQGLAKVLSFGATPTPLQISYTPSDIVHFFSTDRVSDDYAYSVPDGEAFSREDAAMLAEETMMQLRYGVLRDYAVTDKLLDGALSADLTVSWGQRGRIGEAAIKPRAKLVLAEAMPWVDAALIDTLAAPLLLRPGQTWGANLDQAALAAGKVRPLSAQQRLNEREQTTRELRSR</sequence>
<evidence type="ECO:0000313" key="3">
    <source>
        <dbReference type="Proteomes" id="UP001209701"/>
    </source>
</evidence>
<accession>A0ABT2YKB8</accession>
<feature type="chain" id="PRO_5045956977" description="Lipoprotein" evidence="1">
    <location>
        <begin position="28"/>
        <end position="663"/>
    </location>
</feature>
<dbReference type="RefSeq" id="WP_263572997.1">
    <property type="nucleotide sequence ID" value="NZ_JAJIRN010000009.1"/>
</dbReference>
<gene>
    <name evidence="2" type="ORF">LNV07_20210</name>
</gene>
<dbReference type="EMBL" id="JAJIRN010000009">
    <property type="protein sequence ID" value="MCV2370411.1"/>
    <property type="molecule type" value="Genomic_DNA"/>
</dbReference>
<evidence type="ECO:0008006" key="4">
    <source>
        <dbReference type="Google" id="ProtNLM"/>
    </source>
</evidence>
<organism evidence="2 3">
    <name type="scientific">Roseateles oligotrophus</name>
    <dbReference type="NCBI Taxonomy" id="1769250"/>
    <lineage>
        <taxon>Bacteria</taxon>
        <taxon>Pseudomonadati</taxon>
        <taxon>Pseudomonadota</taxon>
        <taxon>Betaproteobacteria</taxon>
        <taxon>Burkholderiales</taxon>
        <taxon>Sphaerotilaceae</taxon>
        <taxon>Roseateles</taxon>
    </lineage>
</organism>
<name>A0ABT2YKB8_9BURK</name>
<dbReference type="Proteomes" id="UP001209701">
    <property type="component" value="Unassembled WGS sequence"/>
</dbReference>